<protein>
    <submittedName>
        <fullName evidence="8">EamA family transporter</fullName>
    </submittedName>
</protein>
<feature type="domain" description="EamA" evidence="7">
    <location>
        <begin position="180"/>
        <end position="310"/>
    </location>
</feature>
<dbReference type="InterPro" id="IPR050638">
    <property type="entry name" value="AA-Vitamin_Transporters"/>
</dbReference>
<dbReference type="SUPFAM" id="SSF103481">
    <property type="entry name" value="Multidrug resistance efflux transporter EmrE"/>
    <property type="match status" value="2"/>
</dbReference>
<keyword evidence="5 6" id="KW-0472">Membrane</keyword>
<dbReference type="GO" id="GO:0016020">
    <property type="term" value="C:membrane"/>
    <property type="evidence" value="ECO:0007669"/>
    <property type="project" value="UniProtKB-SubCell"/>
</dbReference>
<feature type="transmembrane region" description="Helical" evidence="6">
    <location>
        <begin position="94"/>
        <end position="113"/>
    </location>
</feature>
<feature type="transmembrane region" description="Helical" evidence="6">
    <location>
        <begin position="176"/>
        <end position="197"/>
    </location>
</feature>
<dbReference type="InterPro" id="IPR037185">
    <property type="entry name" value="EmrE-like"/>
</dbReference>
<evidence type="ECO:0000313" key="9">
    <source>
        <dbReference type="Proteomes" id="UP000216311"/>
    </source>
</evidence>
<accession>A0A255GZ91</accession>
<feature type="transmembrane region" description="Helical" evidence="6">
    <location>
        <begin position="150"/>
        <end position="170"/>
    </location>
</feature>
<evidence type="ECO:0000256" key="4">
    <source>
        <dbReference type="ARBA" id="ARBA00022989"/>
    </source>
</evidence>
<keyword evidence="3 6" id="KW-0812">Transmembrane</keyword>
<keyword evidence="9" id="KW-1185">Reference proteome</keyword>
<feature type="transmembrane region" description="Helical" evidence="6">
    <location>
        <begin position="33"/>
        <end position="53"/>
    </location>
</feature>
<name>A0A255GZ91_9ACTN</name>
<evidence type="ECO:0000313" key="8">
    <source>
        <dbReference type="EMBL" id="OYO20957.1"/>
    </source>
</evidence>
<dbReference type="Proteomes" id="UP000216311">
    <property type="component" value="Unassembled WGS sequence"/>
</dbReference>
<feature type="transmembrane region" description="Helical" evidence="6">
    <location>
        <begin position="59"/>
        <end position="82"/>
    </location>
</feature>
<comment type="similarity">
    <text evidence="2">Belongs to the EamA transporter family.</text>
</comment>
<feature type="transmembrane region" description="Helical" evidence="6">
    <location>
        <begin position="296"/>
        <end position="312"/>
    </location>
</feature>
<dbReference type="PANTHER" id="PTHR32322:SF2">
    <property type="entry name" value="EAMA DOMAIN-CONTAINING PROTEIN"/>
    <property type="match status" value="1"/>
</dbReference>
<evidence type="ECO:0000256" key="2">
    <source>
        <dbReference type="ARBA" id="ARBA00007362"/>
    </source>
</evidence>
<dbReference type="Pfam" id="PF00892">
    <property type="entry name" value="EamA"/>
    <property type="match status" value="2"/>
</dbReference>
<evidence type="ECO:0000256" key="5">
    <source>
        <dbReference type="ARBA" id="ARBA00023136"/>
    </source>
</evidence>
<comment type="subcellular location">
    <subcellularLocation>
        <location evidence="1">Membrane</location>
        <topology evidence="1">Multi-pass membrane protein</topology>
    </subcellularLocation>
</comment>
<sequence length="336" mass="35644">MRGTHGSTDKLALVARAGAQQTRTVSSVIRDRTWLVALAASLWGFSGLLRAPLSKEFPSVSIVLGEHVLLVLLTSPLLIGALRAWWRAGTRTKVATVVIGAGSSALATVLFTLAFRFGDPVTPQVLQKLQPLIAITLAALLLGERMRPRFWLFVLPALAGAWLLAFPNPLAVGVKALVPALLGVGSAAMWALGTVLGRMVSSELKFFHVTALRFLFGMLTLLVVALGTGSPLTLPLATWPRLLSLALVPGLLALVLYYFGLRSTAASRATLAELAFPLTAAAVGVLIQHARLAPTQWVGFVVVLATVVALAWHERSGRTPAVAEPDPAVREPATTR</sequence>
<gene>
    <name evidence="8" type="ORF">CGZ93_12165</name>
</gene>
<feature type="transmembrane region" description="Helical" evidence="6">
    <location>
        <begin position="125"/>
        <end position="143"/>
    </location>
</feature>
<feature type="transmembrane region" description="Helical" evidence="6">
    <location>
        <begin position="239"/>
        <end position="259"/>
    </location>
</feature>
<feature type="transmembrane region" description="Helical" evidence="6">
    <location>
        <begin position="209"/>
        <end position="227"/>
    </location>
</feature>
<organism evidence="8 9">
    <name type="scientific">Enemella dayhoffiae</name>
    <dbReference type="NCBI Taxonomy" id="2016507"/>
    <lineage>
        <taxon>Bacteria</taxon>
        <taxon>Bacillati</taxon>
        <taxon>Actinomycetota</taxon>
        <taxon>Actinomycetes</taxon>
        <taxon>Propionibacteriales</taxon>
        <taxon>Propionibacteriaceae</taxon>
        <taxon>Enemella</taxon>
    </lineage>
</organism>
<feature type="domain" description="EamA" evidence="7">
    <location>
        <begin position="35"/>
        <end position="165"/>
    </location>
</feature>
<evidence type="ECO:0000259" key="7">
    <source>
        <dbReference type="Pfam" id="PF00892"/>
    </source>
</evidence>
<proteinExistence type="inferred from homology"/>
<dbReference type="EMBL" id="NMVQ01000023">
    <property type="protein sequence ID" value="OYO20957.1"/>
    <property type="molecule type" value="Genomic_DNA"/>
</dbReference>
<reference evidence="8 9" key="1">
    <citation type="submission" date="2017-07" db="EMBL/GenBank/DDBJ databases">
        <title>Draft whole genome sequences of clinical Proprionibacteriaceae strains.</title>
        <authorList>
            <person name="Bernier A.-M."/>
            <person name="Bernard K."/>
            <person name="Domingo M.-C."/>
        </authorList>
    </citation>
    <scope>NUCLEOTIDE SEQUENCE [LARGE SCALE GENOMIC DNA]</scope>
    <source>
        <strain evidence="8 9">NML 130396</strain>
    </source>
</reference>
<feature type="transmembrane region" description="Helical" evidence="6">
    <location>
        <begin position="271"/>
        <end position="290"/>
    </location>
</feature>
<evidence type="ECO:0000256" key="3">
    <source>
        <dbReference type="ARBA" id="ARBA00022692"/>
    </source>
</evidence>
<keyword evidence="4 6" id="KW-1133">Transmembrane helix</keyword>
<dbReference type="OrthoDB" id="5242975at2"/>
<dbReference type="AlphaFoldDB" id="A0A255GZ91"/>
<evidence type="ECO:0000256" key="1">
    <source>
        <dbReference type="ARBA" id="ARBA00004141"/>
    </source>
</evidence>
<dbReference type="PANTHER" id="PTHR32322">
    <property type="entry name" value="INNER MEMBRANE TRANSPORTER"/>
    <property type="match status" value="1"/>
</dbReference>
<dbReference type="InterPro" id="IPR000620">
    <property type="entry name" value="EamA_dom"/>
</dbReference>
<evidence type="ECO:0000256" key="6">
    <source>
        <dbReference type="SAM" id="Phobius"/>
    </source>
</evidence>
<comment type="caution">
    <text evidence="8">The sequence shown here is derived from an EMBL/GenBank/DDBJ whole genome shotgun (WGS) entry which is preliminary data.</text>
</comment>